<keyword evidence="1" id="KW-0812">Transmembrane</keyword>
<accession>A0A914DUT7</accession>
<organism evidence="2 3">
    <name type="scientific">Acrobeloides nanus</name>
    <dbReference type="NCBI Taxonomy" id="290746"/>
    <lineage>
        <taxon>Eukaryota</taxon>
        <taxon>Metazoa</taxon>
        <taxon>Ecdysozoa</taxon>
        <taxon>Nematoda</taxon>
        <taxon>Chromadorea</taxon>
        <taxon>Rhabditida</taxon>
        <taxon>Tylenchina</taxon>
        <taxon>Cephalobomorpha</taxon>
        <taxon>Cephaloboidea</taxon>
        <taxon>Cephalobidae</taxon>
        <taxon>Acrobeloides</taxon>
    </lineage>
</organism>
<dbReference type="Proteomes" id="UP000887540">
    <property type="component" value="Unplaced"/>
</dbReference>
<sequence length="112" mass="12634">MVPFFICVVPLGLVLILCALQVRTAGKALLLPIILAWIPVLNPFAAIILVKEYRTFFTRRTAFQKFKAWVLRRDLNEMNIYVTSISKVSSIVRRTAGSPSRIEPAQAFGEIQ</sequence>
<evidence type="ECO:0000313" key="2">
    <source>
        <dbReference type="Proteomes" id="UP000887540"/>
    </source>
</evidence>
<dbReference type="InterPro" id="IPR019428">
    <property type="entry name" value="7TM_GPCR_serpentine_rcpt_Str"/>
</dbReference>
<keyword evidence="2" id="KW-1185">Reference proteome</keyword>
<keyword evidence="1" id="KW-1133">Transmembrane helix</keyword>
<protein>
    <submittedName>
        <fullName evidence="3">Uncharacterized protein</fullName>
    </submittedName>
</protein>
<evidence type="ECO:0000256" key="1">
    <source>
        <dbReference type="SAM" id="Phobius"/>
    </source>
</evidence>
<dbReference type="Pfam" id="PF10326">
    <property type="entry name" value="7TM_GPCR_Str"/>
    <property type="match status" value="1"/>
</dbReference>
<dbReference type="WBParaSite" id="ACRNAN_scaffold4004.g14867.t1">
    <property type="protein sequence ID" value="ACRNAN_scaffold4004.g14867.t1"/>
    <property type="gene ID" value="ACRNAN_scaffold4004.g14867"/>
</dbReference>
<feature type="transmembrane region" description="Helical" evidence="1">
    <location>
        <begin position="29"/>
        <end position="50"/>
    </location>
</feature>
<dbReference type="AlphaFoldDB" id="A0A914DUT7"/>
<reference evidence="3" key="1">
    <citation type="submission" date="2022-11" db="UniProtKB">
        <authorList>
            <consortium name="WormBaseParasite"/>
        </authorList>
    </citation>
    <scope>IDENTIFICATION</scope>
</reference>
<keyword evidence="1" id="KW-0472">Membrane</keyword>
<name>A0A914DUT7_9BILA</name>
<evidence type="ECO:0000313" key="3">
    <source>
        <dbReference type="WBParaSite" id="ACRNAN_scaffold4004.g14867.t1"/>
    </source>
</evidence>
<proteinExistence type="predicted"/>